<dbReference type="GO" id="GO:0003677">
    <property type="term" value="F:DNA binding"/>
    <property type="evidence" value="ECO:0007669"/>
    <property type="project" value="TreeGrafter"/>
</dbReference>
<dbReference type="InterPro" id="IPR036291">
    <property type="entry name" value="NAD(P)-bd_dom_sf"/>
</dbReference>
<dbReference type="Gene3D" id="3.40.50.720">
    <property type="entry name" value="NAD(P)-binding Rossmann-like Domain"/>
    <property type="match status" value="1"/>
</dbReference>
<evidence type="ECO:0000313" key="4">
    <source>
        <dbReference type="EMBL" id="KAH7230369.1"/>
    </source>
</evidence>
<evidence type="ECO:0000256" key="1">
    <source>
        <dbReference type="ARBA" id="ARBA00023002"/>
    </source>
</evidence>
<dbReference type="GO" id="GO:0140673">
    <property type="term" value="P:transcription elongation-coupled chromatin remodeling"/>
    <property type="evidence" value="ECO:0007669"/>
    <property type="project" value="TreeGrafter"/>
</dbReference>
<dbReference type="PANTHER" id="PTHR43580">
    <property type="entry name" value="OXIDOREDUCTASE GLYR1-RELATED"/>
    <property type="match status" value="1"/>
</dbReference>
<dbReference type="InterPro" id="IPR006115">
    <property type="entry name" value="6PGDH_NADP-bd"/>
</dbReference>
<dbReference type="GO" id="GO:0000785">
    <property type="term" value="C:chromatin"/>
    <property type="evidence" value="ECO:0007669"/>
    <property type="project" value="TreeGrafter"/>
</dbReference>
<feature type="domain" description="NADPH-dependent reductive aminase-like C-terminal" evidence="3">
    <location>
        <begin position="167"/>
        <end position="294"/>
    </location>
</feature>
<protein>
    <recommendedName>
        <fullName evidence="6">6-phosphogluconate dehydrogenase NADP-binding domain-containing protein</fullName>
    </recommendedName>
</protein>
<evidence type="ECO:0000313" key="5">
    <source>
        <dbReference type="Proteomes" id="UP000736672"/>
    </source>
</evidence>
<accession>A0A9P9JVH1</accession>
<evidence type="ECO:0000259" key="3">
    <source>
        <dbReference type="Pfam" id="PF21761"/>
    </source>
</evidence>
<dbReference type="PIRSF" id="PIRSF000103">
    <property type="entry name" value="HIBADH"/>
    <property type="match status" value="1"/>
</dbReference>
<keyword evidence="5" id="KW-1185">Reference proteome</keyword>
<dbReference type="InterPro" id="IPR051265">
    <property type="entry name" value="HIBADH-related_NP60_sf"/>
</dbReference>
<organism evidence="4 5">
    <name type="scientific">Fusarium solani</name>
    <name type="common">Filamentous fungus</name>
    <dbReference type="NCBI Taxonomy" id="169388"/>
    <lineage>
        <taxon>Eukaryota</taxon>
        <taxon>Fungi</taxon>
        <taxon>Dikarya</taxon>
        <taxon>Ascomycota</taxon>
        <taxon>Pezizomycotina</taxon>
        <taxon>Sordariomycetes</taxon>
        <taxon>Hypocreomycetidae</taxon>
        <taxon>Hypocreales</taxon>
        <taxon>Nectriaceae</taxon>
        <taxon>Fusarium</taxon>
        <taxon>Fusarium solani species complex</taxon>
    </lineage>
</organism>
<dbReference type="PANTHER" id="PTHR43580:SF2">
    <property type="entry name" value="CYTOKINE-LIKE NUCLEAR FACTOR N-PAC"/>
    <property type="match status" value="1"/>
</dbReference>
<evidence type="ECO:0000259" key="2">
    <source>
        <dbReference type="Pfam" id="PF03446"/>
    </source>
</evidence>
<dbReference type="InterPro" id="IPR048666">
    <property type="entry name" value="RedAm-like_C"/>
</dbReference>
<dbReference type="Pfam" id="PF21761">
    <property type="entry name" value="RedAm-like_C"/>
    <property type="match status" value="1"/>
</dbReference>
<reference evidence="4" key="1">
    <citation type="journal article" date="2021" name="Nat. Commun.">
        <title>Genetic determinants of endophytism in the Arabidopsis root mycobiome.</title>
        <authorList>
            <person name="Mesny F."/>
            <person name="Miyauchi S."/>
            <person name="Thiergart T."/>
            <person name="Pickel B."/>
            <person name="Atanasova L."/>
            <person name="Karlsson M."/>
            <person name="Huettel B."/>
            <person name="Barry K.W."/>
            <person name="Haridas S."/>
            <person name="Chen C."/>
            <person name="Bauer D."/>
            <person name="Andreopoulos W."/>
            <person name="Pangilinan J."/>
            <person name="LaButti K."/>
            <person name="Riley R."/>
            <person name="Lipzen A."/>
            <person name="Clum A."/>
            <person name="Drula E."/>
            <person name="Henrissat B."/>
            <person name="Kohler A."/>
            <person name="Grigoriev I.V."/>
            <person name="Martin F.M."/>
            <person name="Hacquard S."/>
        </authorList>
    </citation>
    <scope>NUCLEOTIDE SEQUENCE</scope>
    <source>
        <strain evidence="4">FSSC 5 MPI-SDFR-AT-0091</strain>
    </source>
</reference>
<dbReference type="InterPro" id="IPR015815">
    <property type="entry name" value="HIBADH-related"/>
</dbReference>
<dbReference type="EMBL" id="JAGTJS010000037">
    <property type="protein sequence ID" value="KAH7230369.1"/>
    <property type="molecule type" value="Genomic_DNA"/>
</dbReference>
<dbReference type="AlphaFoldDB" id="A0A9P9JVH1"/>
<dbReference type="Proteomes" id="UP000736672">
    <property type="component" value="Unassembled WGS sequence"/>
</dbReference>
<sequence>MPDQSVSVLGLGLMGTAVAKAFIKAGWNTTVWNRTTAKAAPLEALGVTVAQTAAECIQASHLTVAVIVNPEALHSVLKELDPSITKGRTILDFTTGSPALTNESIEAATQAGFPEYLHGAILAMPHQVGLPEGIYLTSGKNETFEKITPALKALGTPQHLSTNTEASALLELILVANLYGVASGFVQSVAMLKKTSLFKEEGIQGFIKTLFIPYVIGSAQGFFADTGRQLDEGDFVTKGEGAKCSQQVHALENVVRTSKELGVSGKLMEPILELFKKRTEQGHGDDEISGLVQLV</sequence>
<keyword evidence="1" id="KW-0560">Oxidoreductase</keyword>
<comment type="caution">
    <text evidence="4">The sequence shown here is derived from an EMBL/GenBank/DDBJ whole genome shotgun (WGS) entry which is preliminary data.</text>
</comment>
<dbReference type="OrthoDB" id="435038at2759"/>
<dbReference type="Pfam" id="PF03446">
    <property type="entry name" value="NAD_binding_2"/>
    <property type="match status" value="1"/>
</dbReference>
<dbReference type="GO" id="GO:0050661">
    <property type="term" value="F:NADP binding"/>
    <property type="evidence" value="ECO:0007669"/>
    <property type="project" value="InterPro"/>
</dbReference>
<proteinExistence type="predicted"/>
<dbReference type="InterPro" id="IPR013328">
    <property type="entry name" value="6PGD_dom2"/>
</dbReference>
<dbReference type="Gene3D" id="1.10.1040.10">
    <property type="entry name" value="N-(1-d-carboxylethyl)-l-norvaline Dehydrogenase, domain 2"/>
    <property type="match status" value="1"/>
</dbReference>
<evidence type="ECO:0008006" key="6">
    <source>
        <dbReference type="Google" id="ProtNLM"/>
    </source>
</evidence>
<dbReference type="GO" id="GO:0016491">
    <property type="term" value="F:oxidoreductase activity"/>
    <property type="evidence" value="ECO:0007669"/>
    <property type="project" value="UniProtKB-KW"/>
</dbReference>
<feature type="domain" description="6-phosphogluconate dehydrogenase NADP-binding" evidence="2">
    <location>
        <begin position="6"/>
        <end position="156"/>
    </location>
</feature>
<gene>
    <name evidence="4" type="ORF">B0J15DRAFT_410693</name>
</gene>
<dbReference type="SUPFAM" id="SSF51735">
    <property type="entry name" value="NAD(P)-binding Rossmann-fold domains"/>
    <property type="match status" value="1"/>
</dbReference>
<name>A0A9P9JVH1_FUSSL</name>
<dbReference type="GO" id="GO:0031491">
    <property type="term" value="F:nucleosome binding"/>
    <property type="evidence" value="ECO:0007669"/>
    <property type="project" value="TreeGrafter"/>
</dbReference>